<dbReference type="PANTHER" id="PTHR37823:SF1">
    <property type="entry name" value="CYTOCHROME C-553-LIKE"/>
    <property type="match status" value="1"/>
</dbReference>
<evidence type="ECO:0000313" key="9">
    <source>
        <dbReference type="EMBL" id="SVA08296.1"/>
    </source>
</evidence>
<dbReference type="EMBL" id="UINC01003670">
    <property type="protein sequence ID" value="SVA08296.1"/>
    <property type="molecule type" value="Genomic_DNA"/>
</dbReference>
<dbReference type="Gene3D" id="1.10.287.1490">
    <property type="match status" value="1"/>
</dbReference>
<evidence type="ECO:0000256" key="6">
    <source>
        <dbReference type="SAM" id="Coils"/>
    </source>
</evidence>
<dbReference type="GO" id="GO:0009055">
    <property type="term" value="F:electron transfer activity"/>
    <property type="evidence" value="ECO:0007669"/>
    <property type="project" value="InterPro"/>
</dbReference>
<accession>A0A381SWG1</accession>
<dbReference type="InterPro" id="IPR051811">
    <property type="entry name" value="Cytochrome_c550/c551-like"/>
</dbReference>
<feature type="domain" description="Cytochrome c" evidence="8">
    <location>
        <begin position="369"/>
        <end position="463"/>
    </location>
</feature>
<keyword evidence="1" id="KW-0813">Transport</keyword>
<name>A0A381SWG1_9ZZZZ</name>
<sequence>MINQQERYYNILKLNKWFAISSILFTLIWVLTFANDFNRPWKKYQIQFRQMEIEKTRADIATANQDLESDVAFAALKIQLETAQNEVESRQDEIKTIQKNIQKLEAQLFAKNQIYQFAKADMDVAKYNYEEAQHGNGNINSAKKILDDLSLKSSSGKIEVEIIERKVETANNELKAIRLSLKEANDAISDISREKDLLARKLTKIDPEAMSFSNKLANIIRDVPVLDFVDPYYEVKQVVIKDIEDDMIYMNVPKVDRCMTCHMGIDQKGFEDAPQPYTTHSNLELYLGANSPHPMNEYGCTGCHAGRGRGTDFISSAHSPDNEEMAERWEEELNWHPLHHWDTPMLPMKYVEASCLKCHAGSIPVQASPKLALGMTIVEKGGCFGCHQIDGFENTPKPGPGLRKIATKTTKEFAFKWIDEPRSFRENTWMPHFFNQLNSQDSQSLIRKDQEIHAIVNYLFNRSTEFKMERLPNKGNADNGRMLVNSLGCLGCHSSEGEELVELKSVNSIRREHGPNLIKLGSKTSQRWIYNWVQDPQRYHPASKMPNLRLTKQEAADISSYLISQKDSNFEDQTVPDVDEVELDKIVTEFLGSTLRKQEVEARLAEMNLDQKLNYTGGKLIRQYGCYSCHDIGGFEDAKPIGTPLTTEASKLISKLDFGYFHDKIPHTKWDWFRLKVDSPRIFDMIPQEDHTYKMKVKNPLEKLRMPHFGLNEQELDAIVTVIMGWVKDEIPSTKLPVSDERNLAIAAGEKLITQYNCQGCHSIDGDGAAILPTVASWLGEIADETTAEDNSLVLSFAPPMLDTEGKKVQPDWLFKFFKNPTMIRPNLQVRMPSFTMISDNDWNTIIKYFQLKDGQTNPYENPHLIAKNSTAYRAGEVIQDMGACNNCHFYGDQKPKQAALSWGPNLALTKERLRPEWLVDWFRDPQMIMPGTKMPAPYIPTEEPLASVRETWGNDVAKLHSDPEKLLEALRDYNWGISGPIDVSEIVKAHLESEGYGFVIEDDDDWGDDDW</sequence>
<dbReference type="Gene3D" id="1.10.760.10">
    <property type="entry name" value="Cytochrome c-like domain"/>
    <property type="match status" value="5"/>
</dbReference>
<organism evidence="9">
    <name type="scientific">marine metagenome</name>
    <dbReference type="NCBI Taxonomy" id="408172"/>
    <lineage>
        <taxon>unclassified sequences</taxon>
        <taxon>metagenomes</taxon>
        <taxon>ecological metagenomes</taxon>
    </lineage>
</organism>
<keyword evidence="7" id="KW-0472">Membrane</keyword>
<dbReference type="AlphaFoldDB" id="A0A381SWG1"/>
<evidence type="ECO:0000256" key="3">
    <source>
        <dbReference type="ARBA" id="ARBA00022723"/>
    </source>
</evidence>
<dbReference type="GO" id="GO:0046872">
    <property type="term" value="F:metal ion binding"/>
    <property type="evidence" value="ECO:0007669"/>
    <property type="project" value="UniProtKB-KW"/>
</dbReference>
<dbReference type="SUPFAM" id="SSF46626">
    <property type="entry name" value="Cytochrome c"/>
    <property type="match status" value="5"/>
</dbReference>
<evidence type="ECO:0000256" key="1">
    <source>
        <dbReference type="ARBA" id="ARBA00022448"/>
    </source>
</evidence>
<feature type="coiled-coil region" evidence="6">
    <location>
        <begin position="160"/>
        <end position="201"/>
    </location>
</feature>
<dbReference type="InterPro" id="IPR009056">
    <property type="entry name" value="Cyt_c-like_dom"/>
</dbReference>
<keyword evidence="7" id="KW-1133">Transmembrane helix</keyword>
<gene>
    <name evidence="9" type="ORF">METZ01_LOCUS61150</name>
</gene>
<evidence type="ECO:0000256" key="7">
    <source>
        <dbReference type="SAM" id="Phobius"/>
    </source>
</evidence>
<proteinExistence type="predicted"/>
<feature type="domain" description="Cytochrome c" evidence="8">
    <location>
        <begin position="744"/>
        <end position="854"/>
    </location>
</feature>
<keyword evidence="6" id="KW-0175">Coiled coil</keyword>
<dbReference type="PROSITE" id="PS51007">
    <property type="entry name" value="CYTC"/>
    <property type="match status" value="4"/>
</dbReference>
<evidence type="ECO:0000256" key="2">
    <source>
        <dbReference type="ARBA" id="ARBA00022617"/>
    </source>
</evidence>
<dbReference type="SUPFAM" id="SSF48695">
    <property type="entry name" value="Multiheme cytochromes"/>
    <property type="match status" value="1"/>
</dbReference>
<evidence type="ECO:0000256" key="4">
    <source>
        <dbReference type="ARBA" id="ARBA00022982"/>
    </source>
</evidence>
<keyword evidence="5" id="KW-0408">Iron</keyword>
<dbReference type="InterPro" id="IPR036909">
    <property type="entry name" value="Cyt_c-like_dom_sf"/>
</dbReference>
<reference evidence="9" key="1">
    <citation type="submission" date="2018-05" db="EMBL/GenBank/DDBJ databases">
        <authorList>
            <person name="Lanie J.A."/>
            <person name="Ng W.-L."/>
            <person name="Kazmierczak K.M."/>
            <person name="Andrzejewski T.M."/>
            <person name="Davidsen T.M."/>
            <person name="Wayne K.J."/>
            <person name="Tettelin H."/>
            <person name="Glass J.I."/>
            <person name="Rusch D."/>
            <person name="Podicherti R."/>
            <person name="Tsui H.-C.T."/>
            <person name="Winkler M.E."/>
        </authorList>
    </citation>
    <scope>NUCLEOTIDE SEQUENCE</scope>
</reference>
<keyword evidence="4" id="KW-0249">Electron transport</keyword>
<evidence type="ECO:0000256" key="5">
    <source>
        <dbReference type="ARBA" id="ARBA00023004"/>
    </source>
</evidence>
<dbReference type="PANTHER" id="PTHR37823">
    <property type="entry name" value="CYTOCHROME C-553-LIKE"/>
    <property type="match status" value="1"/>
</dbReference>
<dbReference type="GO" id="GO:0020037">
    <property type="term" value="F:heme binding"/>
    <property type="evidence" value="ECO:0007669"/>
    <property type="project" value="InterPro"/>
</dbReference>
<dbReference type="Pfam" id="PF00034">
    <property type="entry name" value="Cytochrom_C"/>
    <property type="match status" value="2"/>
</dbReference>
<feature type="coiled-coil region" evidence="6">
    <location>
        <begin position="73"/>
        <end position="107"/>
    </location>
</feature>
<dbReference type="InterPro" id="IPR036280">
    <property type="entry name" value="Multihaem_cyt_sf"/>
</dbReference>
<feature type="domain" description="Cytochrome c" evidence="8">
    <location>
        <begin position="475"/>
        <end position="566"/>
    </location>
</feature>
<keyword evidence="7" id="KW-0812">Transmembrane</keyword>
<keyword evidence="3" id="KW-0479">Metal-binding</keyword>
<protein>
    <recommendedName>
        <fullName evidence="8">Cytochrome c domain-containing protein</fullName>
    </recommendedName>
</protein>
<feature type="transmembrane region" description="Helical" evidence="7">
    <location>
        <begin position="17"/>
        <end position="34"/>
    </location>
</feature>
<feature type="domain" description="Cytochrome c" evidence="8">
    <location>
        <begin position="871"/>
        <end position="957"/>
    </location>
</feature>
<evidence type="ECO:0000259" key="8">
    <source>
        <dbReference type="PROSITE" id="PS51007"/>
    </source>
</evidence>
<keyword evidence="2" id="KW-0349">Heme</keyword>